<accession>A0A6A5Y2P3</accession>
<evidence type="ECO:0000313" key="2">
    <source>
        <dbReference type="Proteomes" id="UP000799778"/>
    </source>
</evidence>
<dbReference type="AlphaFoldDB" id="A0A6A5Y2P3"/>
<reference evidence="1" key="1">
    <citation type="journal article" date="2020" name="Stud. Mycol.">
        <title>101 Dothideomycetes genomes: a test case for predicting lifestyles and emergence of pathogens.</title>
        <authorList>
            <person name="Haridas S."/>
            <person name="Albert R."/>
            <person name="Binder M."/>
            <person name="Bloem J."/>
            <person name="Labutti K."/>
            <person name="Salamov A."/>
            <person name="Andreopoulos B."/>
            <person name="Baker S."/>
            <person name="Barry K."/>
            <person name="Bills G."/>
            <person name="Bluhm B."/>
            <person name="Cannon C."/>
            <person name="Castanera R."/>
            <person name="Culley D."/>
            <person name="Daum C."/>
            <person name="Ezra D."/>
            <person name="Gonzalez J."/>
            <person name="Henrissat B."/>
            <person name="Kuo A."/>
            <person name="Liang C."/>
            <person name="Lipzen A."/>
            <person name="Lutzoni F."/>
            <person name="Magnuson J."/>
            <person name="Mondo S."/>
            <person name="Nolan M."/>
            <person name="Ohm R."/>
            <person name="Pangilinan J."/>
            <person name="Park H.-J."/>
            <person name="Ramirez L."/>
            <person name="Alfaro M."/>
            <person name="Sun H."/>
            <person name="Tritt A."/>
            <person name="Yoshinaga Y."/>
            <person name="Zwiers L.-H."/>
            <person name="Turgeon B."/>
            <person name="Goodwin S."/>
            <person name="Spatafora J."/>
            <person name="Crous P."/>
            <person name="Grigoriev I."/>
        </authorList>
    </citation>
    <scope>NUCLEOTIDE SEQUENCE</scope>
    <source>
        <strain evidence="1">CBS 175.79</strain>
    </source>
</reference>
<organism evidence="1 2">
    <name type="scientific">Aaosphaeria arxii CBS 175.79</name>
    <dbReference type="NCBI Taxonomy" id="1450172"/>
    <lineage>
        <taxon>Eukaryota</taxon>
        <taxon>Fungi</taxon>
        <taxon>Dikarya</taxon>
        <taxon>Ascomycota</taxon>
        <taxon>Pezizomycotina</taxon>
        <taxon>Dothideomycetes</taxon>
        <taxon>Pleosporomycetidae</taxon>
        <taxon>Pleosporales</taxon>
        <taxon>Pleosporales incertae sedis</taxon>
        <taxon>Aaosphaeria</taxon>
    </lineage>
</organism>
<dbReference type="EMBL" id="ML978067">
    <property type="protein sequence ID" value="KAF2019728.1"/>
    <property type="molecule type" value="Genomic_DNA"/>
</dbReference>
<dbReference type="Proteomes" id="UP000799778">
    <property type="component" value="Unassembled WGS sequence"/>
</dbReference>
<proteinExistence type="predicted"/>
<protein>
    <submittedName>
        <fullName evidence="1">Uncharacterized protein</fullName>
    </submittedName>
</protein>
<dbReference type="GeneID" id="54284593"/>
<keyword evidence="2" id="KW-1185">Reference proteome</keyword>
<sequence length="57" mass="6371">MSDLCKGKTRDSSIVDTMARGHLKVNAKFKAIECVPQGSNTKHYCCELSMARRPQTQ</sequence>
<gene>
    <name evidence="1" type="ORF">BU24DRAFT_419355</name>
</gene>
<evidence type="ECO:0000313" key="1">
    <source>
        <dbReference type="EMBL" id="KAF2019728.1"/>
    </source>
</evidence>
<name>A0A6A5Y2P3_9PLEO</name>
<dbReference type="RefSeq" id="XP_033388067.1">
    <property type="nucleotide sequence ID" value="XM_033527196.1"/>
</dbReference>